<evidence type="ECO:0000256" key="1">
    <source>
        <dbReference type="ARBA" id="ARBA00022737"/>
    </source>
</evidence>
<dbReference type="EMBL" id="JAMFLX010000012">
    <property type="protein sequence ID" value="MCL6270296.1"/>
    <property type="molecule type" value="Genomic_DNA"/>
</dbReference>
<dbReference type="PANTHER" id="PTHR43855:SF1">
    <property type="entry name" value="THIOSULFATE SULFURTRANSFERASE"/>
    <property type="match status" value="1"/>
</dbReference>
<dbReference type="Gene3D" id="3.40.250.10">
    <property type="entry name" value="Rhodanese-like domain"/>
    <property type="match status" value="2"/>
</dbReference>
<proteinExistence type="predicted"/>
<comment type="caution">
    <text evidence="4">The sequence shown here is derived from an EMBL/GenBank/DDBJ whole genome shotgun (WGS) entry which is preliminary data.</text>
</comment>
<gene>
    <name evidence="4" type="ORF">M3P05_10220</name>
</gene>
<sequence>MNKLLAGAVLGIAVAGATYNFVFKTPEVIKVEVKAEKNQQYFNPDIVITPQQVQAMLAAGEDVVLIDISKQADFLAKGHIEGAQQIWRPEMQADKGEYGFGGMRATREKMAELLGSLGVTSNTTVIPYDASNNYDAARMWWLLDMYGHSKVQLIDGGYQGWKAAGLDMVHTESAKREATTYQFPWAENDRRLASIEEVQDAIKNKSAVIIDARSLKEHTGEKIIGGVARGGRIPGSVLVDYSNTLDAGKNFKAIEELVSVYKAAGVTPDTPIITYCHSSIRSAHTTFVLTQLMGFQNVKNYDGAWIEWSQASNLPVESGDAVTVAGTLASL</sequence>
<evidence type="ECO:0000313" key="5">
    <source>
        <dbReference type="Proteomes" id="UP001203338"/>
    </source>
</evidence>
<dbReference type="InterPro" id="IPR001307">
    <property type="entry name" value="Thiosulphate_STrfase_CS"/>
</dbReference>
<dbReference type="InterPro" id="IPR051126">
    <property type="entry name" value="Thiosulfate_sulfurtransferase"/>
</dbReference>
<keyword evidence="1" id="KW-0677">Repeat</keyword>
<dbReference type="InterPro" id="IPR001763">
    <property type="entry name" value="Rhodanese-like_dom"/>
</dbReference>
<dbReference type="InterPro" id="IPR036873">
    <property type="entry name" value="Rhodanese-like_dom_sf"/>
</dbReference>
<feature type="domain" description="Rhodanese" evidence="3">
    <location>
        <begin position="59"/>
        <end position="170"/>
    </location>
</feature>
<dbReference type="Proteomes" id="UP001203338">
    <property type="component" value="Unassembled WGS sequence"/>
</dbReference>
<evidence type="ECO:0000256" key="2">
    <source>
        <dbReference type="RuleBase" id="RU000507"/>
    </source>
</evidence>
<evidence type="ECO:0000259" key="3">
    <source>
        <dbReference type="PROSITE" id="PS50206"/>
    </source>
</evidence>
<protein>
    <recommendedName>
        <fullName evidence="2">Sulfurtransferase</fullName>
    </recommendedName>
</protein>
<feature type="domain" description="Rhodanese" evidence="3">
    <location>
        <begin position="203"/>
        <end position="317"/>
    </location>
</feature>
<evidence type="ECO:0000313" key="4">
    <source>
        <dbReference type="EMBL" id="MCL6270296.1"/>
    </source>
</evidence>
<dbReference type="PROSITE" id="PS00683">
    <property type="entry name" value="RHODANESE_2"/>
    <property type="match status" value="1"/>
</dbReference>
<dbReference type="RefSeq" id="WP_249699483.1">
    <property type="nucleotide sequence ID" value="NZ_JAMFLX010000012.1"/>
</dbReference>
<accession>A0ABT0PH10</accession>
<organism evidence="4 5">
    <name type="scientific">Parendozoicomonas callyspongiae</name>
    <dbReference type="NCBI Taxonomy" id="2942213"/>
    <lineage>
        <taxon>Bacteria</taxon>
        <taxon>Pseudomonadati</taxon>
        <taxon>Pseudomonadota</taxon>
        <taxon>Gammaproteobacteria</taxon>
        <taxon>Oceanospirillales</taxon>
        <taxon>Endozoicomonadaceae</taxon>
        <taxon>Parendozoicomonas</taxon>
    </lineage>
</organism>
<dbReference type="Pfam" id="PF00581">
    <property type="entry name" value="Rhodanese"/>
    <property type="match status" value="2"/>
</dbReference>
<name>A0ABT0PH10_9GAMM</name>
<keyword evidence="5" id="KW-1185">Reference proteome</keyword>
<dbReference type="SUPFAM" id="SSF52821">
    <property type="entry name" value="Rhodanese/Cell cycle control phosphatase"/>
    <property type="match status" value="2"/>
</dbReference>
<dbReference type="CDD" id="cd01449">
    <property type="entry name" value="TST_Repeat_2"/>
    <property type="match status" value="1"/>
</dbReference>
<dbReference type="CDD" id="cd01448">
    <property type="entry name" value="TST_Repeat_1"/>
    <property type="match status" value="1"/>
</dbReference>
<dbReference type="PANTHER" id="PTHR43855">
    <property type="entry name" value="THIOSULFATE SULFURTRANSFERASE"/>
    <property type="match status" value="1"/>
</dbReference>
<dbReference type="SMART" id="SM00450">
    <property type="entry name" value="RHOD"/>
    <property type="match status" value="2"/>
</dbReference>
<reference evidence="4 5" key="1">
    <citation type="submission" date="2022-05" db="EMBL/GenBank/DDBJ databases">
        <authorList>
            <person name="Park J.-S."/>
        </authorList>
    </citation>
    <scope>NUCLEOTIDE SEQUENCE [LARGE SCALE GENOMIC DNA]</scope>
    <source>
        <strain evidence="4 5">2012CJ34-2</strain>
    </source>
</reference>
<keyword evidence="2" id="KW-0808">Transferase</keyword>
<dbReference type="PROSITE" id="PS50206">
    <property type="entry name" value="RHODANESE_3"/>
    <property type="match status" value="2"/>
</dbReference>